<keyword evidence="5" id="KW-0862">Zinc</keyword>
<dbReference type="AlphaFoldDB" id="A0A917U3X2"/>
<evidence type="ECO:0000313" key="13">
    <source>
        <dbReference type="Proteomes" id="UP000608890"/>
    </source>
</evidence>
<dbReference type="Pfam" id="PF07282">
    <property type="entry name" value="Cas12f1-like_TNB"/>
    <property type="match status" value="1"/>
</dbReference>
<reference evidence="12" key="1">
    <citation type="journal article" date="2014" name="Int. J. Syst. Evol. Microbiol.">
        <title>Complete genome sequence of Corynebacterium casei LMG S-19264T (=DSM 44701T), isolated from a smear-ripened cheese.</title>
        <authorList>
            <consortium name="US DOE Joint Genome Institute (JGI-PGF)"/>
            <person name="Walter F."/>
            <person name="Albersmeier A."/>
            <person name="Kalinowski J."/>
            <person name="Ruckert C."/>
        </authorList>
    </citation>
    <scope>NUCLEOTIDE SEQUENCE</scope>
    <source>
        <strain evidence="12">CGMCC 4.7312</strain>
    </source>
</reference>
<proteinExistence type="inferred from homology"/>
<organism evidence="12 13">
    <name type="scientific">Micromonospora sonchi</name>
    <dbReference type="NCBI Taxonomy" id="1763543"/>
    <lineage>
        <taxon>Bacteria</taxon>
        <taxon>Bacillati</taxon>
        <taxon>Actinomycetota</taxon>
        <taxon>Actinomycetes</taxon>
        <taxon>Micromonosporales</taxon>
        <taxon>Micromonosporaceae</taxon>
        <taxon>Micromonospora</taxon>
    </lineage>
</organism>
<evidence type="ECO:0000259" key="10">
    <source>
        <dbReference type="Pfam" id="PF07282"/>
    </source>
</evidence>
<name>A0A917U3X2_9ACTN</name>
<evidence type="ECO:0000256" key="4">
    <source>
        <dbReference type="ARBA" id="ARBA00022723"/>
    </source>
</evidence>
<dbReference type="Proteomes" id="UP000608890">
    <property type="component" value="Unassembled WGS sequence"/>
</dbReference>
<sequence length="534" mass="57247">MKTVQAYRFALDLTAGQERDVLAHAGAARVAHNWALAKVKAVMDQRTAERSYGVPDERLTPSLSWSLAGLRKAWNAAKPDVAPWWAEVSKEAFNTGLDALARGLKNWADSRTGKRAGRPVGFPRFKSRRRTTASVRFTTGAIRVEPDRMHVVLPRLGRLKLHESARKLGRRLEAGAARIMSATVRRDGGRWHVSFTVEVERAERGPARPGAVVGVDVGIKHLAVLSTGEMVGNPRHLVAGQRRMRALGRALSRKAGPDRSTGQRASKRWERAAARLGRAHARVANLRRDGLHKLTTRLATTYGTIVVEDLNVTGMLANRKLARHIADAGFAEIRRQLAYKATWNGAGLLVADRWYPSSKTCSGCGAVKTKLALHEREFACEVCGLVIDRDRNAALNLAALAAQFDTAGSGPVAARGADQKTRVRGQVAAKREPGTASAGQTGTVPPQGRTIDRVLTKAHWKVTVCQACGSVASGVAAADGSVVRPAPREDVPGGCPAGVDVRPADDRCACLGCGTGADAAGRASGRWSCRARTA</sequence>
<evidence type="ECO:0000256" key="7">
    <source>
        <dbReference type="ARBA" id="ARBA00023172"/>
    </source>
</evidence>
<evidence type="ECO:0000256" key="1">
    <source>
        <dbReference type="ARBA" id="ARBA00008761"/>
    </source>
</evidence>
<dbReference type="GO" id="GO:0046872">
    <property type="term" value="F:metal ion binding"/>
    <property type="evidence" value="ECO:0007669"/>
    <property type="project" value="UniProtKB-KW"/>
</dbReference>
<dbReference type="InterPro" id="IPR053470">
    <property type="entry name" value="RNA-guided_DNA_endonuclease"/>
</dbReference>
<dbReference type="Pfam" id="PF01385">
    <property type="entry name" value="OrfB_IS605"/>
    <property type="match status" value="1"/>
</dbReference>
<dbReference type="InterPro" id="IPR051399">
    <property type="entry name" value="RNA-guided_DNA_endo/Transpos"/>
</dbReference>
<comment type="caution">
    <text evidence="12">The sequence shown here is derived from an EMBL/GenBank/DDBJ whole genome shotgun (WGS) entry which is preliminary data.</text>
</comment>
<dbReference type="GO" id="GO:0003677">
    <property type="term" value="F:DNA binding"/>
    <property type="evidence" value="ECO:0007669"/>
    <property type="project" value="UniProtKB-KW"/>
</dbReference>
<evidence type="ECO:0000259" key="9">
    <source>
        <dbReference type="Pfam" id="PF01385"/>
    </source>
</evidence>
<reference evidence="12" key="2">
    <citation type="submission" date="2020-09" db="EMBL/GenBank/DDBJ databases">
        <authorList>
            <person name="Sun Q."/>
            <person name="Zhou Y."/>
        </authorList>
    </citation>
    <scope>NUCLEOTIDE SEQUENCE</scope>
    <source>
        <strain evidence="12">CGMCC 4.7312</strain>
    </source>
</reference>
<dbReference type="InterPro" id="IPR021027">
    <property type="entry name" value="Transposase_put_HTH"/>
</dbReference>
<dbReference type="NCBIfam" id="NF040570">
    <property type="entry name" value="guided_TnpB"/>
    <property type="match status" value="1"/>
</dbReference>
<keyword evidence="7" id="KW-0233">DNA recombination</keyword>
<gene>
    <name evidence="12" type="ORF">GCM10011608_45630</name>
</gene>
<evidence type="ECO:0000256" key="5">
    <source>
        <dbReference type="ARBA" id="ARBA00022833"/>
    </source>
</evidence>
<dbReference type="InterPro" id="IPR010095">
    <property type="entry name" value="Cas12f1-like_TNB"/>
</dbReference>
<keyword evidence="3" id="KW-0815">Transposition</keyword>
<evidence type="ECO:0000313" key="12">
    <source>
        <dbReference type="EMBL" id="GGM55645.1"/>
    </source>
</evidence>
<dbReference type="Pfam" id="PF12323">
    <property type="entry name" value="HTH_OrfB_IS605"/>
    <property type="match status" value="1"/>
</dbReference>
<protein>
    <submittedName>
        <fullName evidence="12">Resolvase</fullName>
    </submittedName>
</protein>
<dbReference type="PANTHER" id="PTHR30405">
    <property type="entry name" value="TRANSPOSASE"/>
    <property type="match status" value="1"/>
</dbReference>
<evidence type="ECO:0000259" key="11">
    <source>
        <dbReference type="Pfam" id="PF12323"/>
    </source>
</evidence>
<feature type="domain" description="Transposase putative helix-turn-helix" evidence="11">
    <location>
        <begin position="1"/>
        <end position="40"/>
    </location>
</feature>
<keyword evidence="4" id="KW-0479">Metal-binding</keyword>
<comment type="similarity">
    <text evidence="1">In the C-terminal section; belongs to the transposase 35 family.</text>
</comment>
<dbReference type="RefSeq" id="WP_229706350.1">
    <property type="nucleotide sequence ID" value="NZ_BMNB01000025.1"/>
</dbReference>
<evidence type="ECO:0000256" key="6">
    <source>
        <dbReference type="ARBA" id="ARBA00023125"/>
    </source>
</evidence>
<dbReference type="EMBL" id="BMNB01000025">
    <property type="protein sequence ID" value="GGM55645.1"/>
    <property type="molecule type" value="Genomic_DNA"/>
</dbReference>
<keyword evidence="6" id="KW-0238">DNA-binding</keyword>
<comment type="similarity">
    <text evidence="2">In the N-terminal section; belongs to the transposase 2 family.</text>
</comment>
<evidence type="ECO:0000256" key="8">
    <source>
        <dbReference type="SAM" id="MobiDB-lite"/>
    </source>
</evidence>
<dbReference type="GO" id="GO:0032196">
    <property type="term" value="P:transposition"/>
    <property type="evidence" value="ECO:0007669"/>
    <property type="project" value="UniProtKB-KW"/>
</dbReference>
<feature type="domain" description="Cas12f1-like TNB" evidence="10">
    <location>
        <begin position="330"/>
        <end position="397"/>
    </location>
</feature>
<evidence type="ECO:0000256" key="3">
    <source>
        <dbReference type="ARBA" id="ARBA00022578"/>
    </source>
</evidence>
<feature type="domain" description="Probable transposase IS891/IS1136/IS1341" evidence="9">
    <location>
        <begin position="195"/>
        <end position="317"/>
    </location>
</feature>
<dbReference type="InterPro" id="IPR001959">
    <property type="entry name" value="Transposase"/>
</dbReference>
<dbReference type="GO" id="GO:0006310">
    <property type="term" value="P:DNA recombination"/>
    <property type="evidence" value="ECO:0007669"/>
    <property type="project" value="UniProtKB-KW"/>
</dbReference>
<evidence type="ECO:0000256" key="2">
    <source>
        <dbReference type="ARBA" id="ARBA00011044"/>
    </source>
</evidence>
<dbReference type="NCBIfam" id="TIGR01766">
    <property type="entry name" value="IS200/IS605 family accessory protein TnpB-like domain"/>
    <property type="match status" value="1"/>
</dbReference>
<feature type="region of interest" description="Disordered" evidence="8">
    <location>
        <begin position="411"/>
        <end position="447"/>
    </location>
</feature>
<dbReference type="NCBIfam" id="NF038280">
    <property type="entry name" value="IS607_TnpB"/>
    <property type="match status" value="1"/>
</dbReference>
<dbReference type="PANTHER" id="PTHR30405:SF11">
    <property type="entry name" value="RNA-GUIDED DNA ENDONUCLEASE RV2885C-RELATED"/>
    <property type="match status" value="1"/>
</dbReference>
<keyword evidence="13" id="KW-1185">Reference proteome</keyword>
<accession>A0A917U3X2</accession>